<evidence type="ECO:0000256" key="1">
    <source>
        <dbReference type="SAM" id="Phobius"/>
    </source>
</evidence>
<evidence type="ECO:0000313" key="3">
    <source>
        <dbReference type="Proteomes" id="UP000001400"/>
    </source>
</evidence>
<protein>
    <submittedName>
        <fullName evidence="2">Uncharacterized protein</fullName>
    </submittedName>
</protein>
<organism evidence="2 3">
    <name type="scientific">Aciduliprofundum boonei (strain DSM 19572 / T469)</name>
    <dbReference type="NCBI Taxonomy" id="439481"/>
    <lineage>
        <taxon>Archaea</taxon>
        <taxon>Methanobacteriati</taxon>
        <taxon>Thermoplasmatota</taxon>
        <taxon>DHVE2 group</taxon>
        <taxon>Candidatus Aciduliprofundum</taxon>
    </lineage>
</organism>
<dbReference type="Proteomes" id="UP000001400">
    <property type="component" value="Chromosome"/>
</dbReference>
<dbReference type="AlphaFoldDB" id="B5IDS7"/>
<name>B5IDS7_ACIB4</name>
<keyword evidence="1" id="KW-0472">Membrane</keyword>
<feature type="transmembrane region" description="Helical" evidence="1">
    <location>
        <begin position="51"/>
        <end position="70"/>
    </location>
</feature>
<dbReference type="GeneID" id="8827288"/>
<keyword evidence="3" id="KW-1185">Reference proteome</keyword>
<dbReference type="HOGENOM" id="CLU_1451343_0_0_2"/>
<evidence type="ECO:0000313" key="2">
    <source>
        <dbReference type="EMBL" id="ADD08157.1"/>
    </source>
</evidence>
<feature type="transmembrane region" description="Helical" evidence="1">
    <location>
        <begin position="26"/>
        <end position="45"/>
    </location>
</feature>
<proteinExistence type="predicted"/>
<dbReference type="OrthoDB" id="365629at2157"/>
<dbReference type="EMBL" id="CP001941">
    <property type="protein sequence ID" value="ADD08157.1"/>
    <property type="molecule type" value="Genomic_DNA"/>
</dbReference>
<keyword evidence="1" id="KW-0812">Transmembrane</keyword>
<dbReference type="eggNOG" id="arCOG13508">
    <property type="taxonomic scope" value="Archaea"/>
</dbReference>
<keyword evidence="1" id="KW-1133">Transmembrane helix</keyword>
<dbReference type="KEGG" id="abi:Aboo_0346"/>
<accession>B5IDS7</accession>
<dbReference type="RefSeq" id="WP_008084398.1">
    <property type="nucleotide sequence ID" value="NC_013926.1"/>
</dbReference>
<dbReference type="STRING" id="439481.Aboo_0346"/>
<reference evidence="2" key="1">
    <citation type="submission" date="2010-02" db="EMBL/GenBank/DDBJ databases">
        <title>Complete sequence of Aciduliprofundum boonei T469.</title>
        <authorList>
            <consortium name="US DOE Joint Genome Institute"/>
            <person name="Lucas S."/>
            <person name="Copeland A."/>
            <person name="Lapidus A."/>
            <person name="Cheng J.-F."/>
            <person name="Bruce D."/>
            <person name="Goodwin L."/>
            <person name="Pitluck S."/>
            <person name="Saunders E."/>
            <person name="Detter J.C."/>
            <person name="Han C."/>
            <person name="Tapia R."/>
            <person name="Land M."/>
            <person name="Hauser L."/>
            <person name="Kyrpides N."/>
            <person name="Mikhailova N."/>
            <person name="Flores G."/>
            <person name="Reysenbach A.-L."/>
            <person name="Woyke T."/>
        </authorList>
    </citation>
    <scope>NUCLEOTIDE SEQUENCE</scope>
    <source>
        <strain evidence="2">T469</strain>
    </source>
</reference>
<gene>
    <name evidence="2" type="ordered locus">Aboo_0346</name>
</gene>
<sequence length="186" mass="21959">MKPQDSQVNDMVIMGRMGMMRMPSSFKGSTWVWYIAIIMAFSFYAVISIEFFLLIVLLITLIYLPFVFVIHNAPRPRVQEEEKVIVDEDIAHFKRRVKKALDENAVAQRDIELRVLNALVIDLSIRYDIPENVVRRNMENVEFLRKYLGDKADLVVRMYRRKHDLRNALPKNRFLKEINAILEAMK</sequence>